<feature type="coiled-coil region" evidence="1">
    <location>
        <begin position="31"/>
        <end position="58"/>
    </location>
</feature>
<evidence type="ECO:0000313" key="3">
    <source>
        <dbReference type="Proteomes" id="UP001152519"/>
    </source>
</evidence>
<protein>
    <submittedName>
        <fullName evidence="2">Uncharacterized protein</fullName>
    </submittedName>
</protein>
<keyword evidence="3" id="KW-1185">Reference proteome</keyword>
<comment type="caution">
    <text evidence="2">The sequence shown here is derived from an EMBL/GenBank/DDBJ whole genome shotgun (WGS) entry which is preliminary data.</text>
</comment>
<dbReference type="EMBL" id="CAJSLV010000043">
    <property type="protein sequence ID" value="CAG6392058.1"/>
    <property type="molecule type" value="Genomic_DNA"/>
</dbReference>
<name>A0A9W4DLX4_9ACTN</name>
<organism evidence="2 3">
    <name type="scientific">Actinacidiphila cocklensis</name>
    <dbReference type="NCBI Taxonomy" id="887465"/>
    <lineage>
        <taxon>Bacteria</taxon>
        <taxon>Bacillati</taxon>
        <taxon>Actinomycetota</taxon>
        <taxon>Actinomycetes</taxon>
        <taxon>Kitasatosporales</taxon>
        <taxon>Streptomycetaceae</taxon>
        <taxon>Actinacidiphila</taxon>
    </lineage>
</organism>
<sequence>MLFHPDQPFEMPFHPDQPLEPAVGVVLAAEAALLEARLRMLREALDSIDARIAAVTEELRRPDR</sequence>
<evidence type="ECO:0000256" key="1">
    <source>
        <dbReference type="SAM" id="Coils"/>
    </source>
</evidence>
<evidence type="ECO:0000313" key="2">
    <source>
        <dbReference type="EMBL" id="CAG6392058.1"/>
    </source>
</evidence>
<proteinExistence type="predicted"/>
<dbReference type="AlphaFoldDB" id="A0A9W4DLX4"/>
<reference evidence="2" key="1">
    <citation type="submission" date="2021-05" db="EMBL/GenBank/DDBJ databases">
        <authorList>
            <person name="Arsene-Ploetze F."/>
        </authorList>
    </citation>
    <scope>NUCLEOTIDE SEQUENCE</scope>
    <source>
        <strain evidence="2">DSM 42138</strain>
    </source>
</reference>
<accession>A0A9W4DLX4</accession>
<keyword evidence="1" id="KW-0175">Coiled coil</keyword>
<gene>
    <name evidence="2" type="ORF">SCOCK_150030</name>
</gene>
<dbReference type="Proteomes" id="UP001152519">
    <property type="component" value="Unassembled WGS sequence"/>
</dbReference>
<dbReference type="RefSeq" id="WP_251486091.1">
    <property type="nucleotide sequence ID" value="NZ_CAJSLV010000043.1"/>
</dbReference>